<protein>
    <submittedName>
        <fullName evidence="1">Uncharacterized protein</fullName>
    </submittedName>
</protein>
<proteinExistence type="predicted"/>
<gene>
    <name evidence="1" type="ORF">C2G38_2239079</name>
</gene>
<accession>A0A397W9N9</accession>
<dbReference type="Proteomes" id="UP000266673">
    <property type="component" value="Unassembled WGS sequence"/>
</dbReference>
<keyword evidence="2" id="KW-1185">Reference proteome</keyword>
<comment type="caution">
    <text evidence="1">The sequence shown here is derived from an EMBL/GenBank/DDBJ whole genome shotgun (WGS) entry which is preliminary data.</text>
</comment>
<organism evidence="1 2">
    <name type="scientific">Gigaspora rosea</name>
    <dbReference type="NCBI Taxonomy" id="44941"/>
    <lineage>
        <taxon>Eukaryota</taxon>
        <taxon>Fungi</taxon>
        <taxon>Fungi incertae sedis</taxon>
        <taxon>Mucoromycota</taxon>
        <taxon>Glomeromycotina</taxon>
        <taxon>Glomeromycetes</taxon>
        <taxon>Diversisporales</taxon>
        <taxon>Gigasporaceae</taxon>
        <taxon>Gigaspora</taxon>
    </lineage>
</organism>
<reference evidence="1 2" key="1">
    <citation type="submission" date="2018-06" db="EMBL/GenBank/DDBJ databases">
        <title>Comparative genomics reveals the genomic features of Rhizophagus irregularis, R. cerebriforme, R. diaphanum and Gigaspora rosea, and their symbiotic lifestyle signature.</title>
        <authorList>
            <person name="Morin E."/>
            <person name="San Clemente H."/>
            <person name="Chen E.C.H."/>
            <person name="De La Providencia I."/>
            <person name="Hainaut M."/>
            <person name="Kuo A."/>
            <person name="Kohler A."/>
            <person name="Murat C."/>
            <person name="Tang N."/>
            <person name="Roy S."/>
            <person name="Loubradou J."/>
            <person name="Henrissat B."/>
            <person name="Grigoriev I.V."/>
            <person name="Corradi N."/>
            <person name="Roux C."/>
            <person name="Martin F.M."/>
        </authorList>
    </citation>
    <scope>NUCLEOTIDE SEQUENCE [LARGE SCALE GENOMIC DNA]</scope>
    <source>
        <strain evidence="1 2">DAOM 194757</strain>
    </source>
</reference>
<evidence type="ECO:0000313" key="2">
    <source>
        <dbReference type="Proteomes" id="UP000266673"/>
    </source>
</evidence>
<dbReference type="EMBL" id="QKWP01000044">
    <property type="protein sequence ID" value="RIB29183.1"/>
    <property type="molecule type" value="Genomic_DNA"/>
</dbReference>
<dbReference type="AlphaFoldDB" id="A0A397W9N9"/>
<dbReference type="OrthoDB" id="2442360at2759"/>
<evidence type="ECO:0000313" key="1">
    <source>
        <dbReference type="EMBL" id="RIB29183.1"/>
    </source>
</evidence>
<name>A0A397W9N9_9GLOM</name>
<sequence length="136" mass="15986">MSVKFAHNEKPLNPDNMLQTETTIADMKNLPKYTVEKINYENISEKKYIYQLKPISVNPKAISTDSVETNDINMNNEVDSSLIYPVRRIRFGGRIYVFRRGFFRNRVIVPFGFGHSYYKICHLTVFEAKMCRYAFV</sequence>